<evidence type="ECO:0000313" key="2">
    <source>
        <dbReference type="Proteomes" id="UP001521150"/>
    </source>
</evidence>
<sequence length="696" mass="76384">MTRAGSRDVMMGNLPAEVTSFVGRRREVAAAKRLLRRHRLVTLTGGAGVGKTRLALRTAGQLMDVFPGGVWLVEVAALEDDKFLVQTVADVLGVRDHSGRPPMVVLTEFLEDKELLLVLDNCEHLVDACAMLVSDMLRAAPGLRVLATSRQVLRSGGEALLEVPPLPVPQAERPVTAQLVARNAAVRLFAERAAVARPGFRVDAGNRAAVVRVCRRLEGIPLAIELTAVRVRALSLDQILERLESCYFELLAEGSRAAVPRVRTLRAAIASSFELCSEQERTVWLRASVFTGAFDLGAAEEVCADTGIAGEDVLELVAGLVDKSVLVRTDGSVARFRMLEAIRQFGEQGLASSGRQSVVRLRHRDYYARLAEVAEREWVGPNELVWFAWFRRERANLRTALEFCLTELGQARAGLAIAASLWSYWCISGWFSEARHWLESALNLERESSPARAKALWVNGLFAFMQGDSAAGWSMERECQALARRLGDEHSFAYAKRLSGTAAFVRLDFPRSLALFEDALTGLADRAAIWIILLQMSATPSIAGEDRAAAFGEQCLNLVNNRGGPMSKSWALWVHGLGRWTAGHRQLADRLIREALRTGRPLDDQWGTAHCLEILAWNAAAERNAERAARLLGAASRLWQATGTSPAELPHIAPDHALYGRRIQQALGNEARTTHFSEGAKLTSEQAIAYALSHEA</sequence>
<reference evidence="1 2" key="1">
    <citation type="submission" date="2021-12" db="EMBL/GenBank/DDBJ databases">
        <title>Genome sequence of Kibdelosporangium philippinense ATCC 49844.</title>
        <authorList>
            <person name="Fedorov E.A."/>
            <person name="Omeragic M."/>
            <person name="Shalygina K.F."/>
            <person name="Maclea K.S."/>
        </authorList>
    </citation>
    <scope>NUCLEOTIDE SEQUENCE [LARGE SCALE GENOMIC DNA]</scope>
    <source>
        <strain evidence="1 2">ATCC 49844</strain>
    </source>
</reference>
<dbReference type="Proteomes" id="UP001521150">
    <property type="component" value="Unassembled WGS sequence"/>
</dbReference>
<comment type="caution">
    <text evidence="1">The sequence shown here is derived from an EMBL/GenBank/DDBJ whole genome shotgun (WGS) entry which is preliminary data.</text>
</comment>
<dbReference type="InterPro" id="IPR027417">
    <property type="entry name" value="P-loop_NTPase"/>
</dbReference>
<organism evidence="1 2">
    <name type="scientific">Kibdelosporangium philippinense</name>
    <dbReference type="NCBI Taxonomy" id="211113"/>
    <lineage>
        <taxon>Bacteria</taxon>
        <taxon>Bacillati</taxon>
        <taxon>Actinomycetota</taxon>
        <taxon>Actinomycetes</taxon>
        <taxon>Pseudonocardiales</taxon>
        <taxon>Pseudonocardiaceae</taxon>
        <taxon>Kibdelosporangium</taxon>
    </lineage>
</organism>
<dbReference type="RefSeq" id="WP_233723245.1">
    <property type="nucleotide sequence ID" value="NZ_JAJVCN010000001.1"/>
</dbReference>
<name>A0ABS8Z6F1_9PSEU</name>
<dbReference type="InterPro" id="IPR011990">
    <property type="entry name" value="TPR-like_helical_dom_sf"/>
</dbReference>
<proteinExistence type="predicted"/>
<dbReference type="Gene3D" id="1.25.40.10">
    <property type="entry name" value="Tetratricopeptide repeat domain"/>
    <property type="match status" value="1"/>
</dbReference>
<evidence type="ECO:0000313" key="1">
    <source>
        <dbReference type="EMBL" id="MCE7002216.1"/>
    </source>
</evidence>
<dbReference type="SUPFAM" id="SSF52540">
    <property type="entry name" value="P-loop containing nucleoside triphosphate hydrolases"/>
    <property type="match status" value="1"/>
</dbReference>
<keyword evidence="2" id="KW-1185">Reference proteome</keyword>
<gene>
    <name evidence="1" type="ORF">LWC34_05150</name>
</gene>
<dbReference type="PRINTS" id="PR00364">
    <property type="entry name" value="DISEASERSIST"/>
</dbReference>
<dbReference type="EMBL" id="JAJVCN010000001">
    <property type="protein sequence ID" value="MCE7002216.1"/>
    <property type="molecule type" value="Genomic_DNA"/>
</dbReference>
<dbReference type="Gene3D" id="3.40.50.300">
    <property type="entry name" value="P-loop containing nucleotide triphosphate hydrolases"/>
    <property type="match status" value="1"/>
</dbReference>
<dbReference type="PANTHER" id="PTHR47691:SF3">
    <property type="entry name" value="HTH-TYPE TRANSCRIPTIONAL REGULATOR RV0890C-RELATED"/>
    <property type="match status" value="1"/>
</dbReference>
<protein>
    <submittedName>
        <fullName evidence="1">LuxR family transcriptional regulator</fullName>
    </submittedName>
</protein>
<accession>A0ABS8Z6F1</accession>
<dbReference type="PANTHER" id="PTHR47691">
    <property type="entry name" value="REGULATOR-RELATED"/>
    <property type="match status" value="1"/>
</dbReference>